<dbReference type="EMBL" id="JAKZGP010000021">
    <property type="protein sequence ID" value="MCH7409704.1"/>
    <property type="molecule type" value="Genomic_DNA"/>
</dbReference>
<dbReference type="Proteomes" id="UP001165489">
    <property type="component" value="Unassembled WGS sequence"/>
</dbReference>
<comment type="caution">
    <text evidence="1">The sequence shown here is derived from an EMBL/GenBank/DDBJ whole genome shotgun (WGS) entry which is preliminary data.</text>
</comment>
<keyword evidence="2" id="KW-1185">Reference proteome</keyword>
<proteinExistence type="predicted"/>
<protein>
    <recommendedName>
        <fullName evidence="3">RES domain-containing protein</fullName>
    </recommendedName>
</protein>
<evidence type="ECO:0008006" key="3">
    <source>
        <dbReference type="Google" id="ProtNLM"/>
    </source>
</evidence>
<evidence type="ECO:0000313" key="2">
    <source>
        <dbReference type="Proteomes" id="UP001165489"/>
    </source>
</evidence>
<accession>A0ABS9V0E2</accession>
<name>A0ABS9V0E2_9BACT</name>
<sequence length="80" mass="9121">MYISLADLKIDWESTPPSQFSQDIGDEFLNKYTDLVLAVPSSAIVNQENNFTINPLQPKMIQVKIESIDPIRFEPLILNL</sequence>
<organism evidence="1 2">
    <name type="scientific">Belliella filtrata</name>
    <dbReference type="NCBI Taxonomy" id="2923435"/>
    <lineage>
        <taxon>Bacteria</taxon>
        <taxon>Pseudomonadati</taxon>
        <taxon>Bacteroidota</taxon>
        <taxon>Cytophagia</taxon>
        <taxon>Cytophagales</taxon>
        <taxon>Cyclobacteriaceae</taxon>
        <taxon>Belliella</taxon>
    </lineage>
</organism>
<evidence type="ECO:0000313" key="1">
    <source>
        <dbReference type="EMBL" id="MCH7409704.1"/>
    </source>
</evidence>
<reference evidence="1" key="1">
    <citation type="submission" date="2022-03" db="EMBL/GenBank/DDBJ databases">
        <title>De novo assembled genomes of Belliella spp. (Cyclobacteriaceae) strains.</title>
        <authorList>
            <person name="Szabo A."/>
            <person name="Korponai K."/>
            <person name="Felfoldi T."/>
        </authorList>
    </citation>
    <scope>NUCLEOTIDE SEQUENCE</scope>
    <source>
        <strain evidence="1">DSM 111904</strain>
    </source>
</reference>
<gene>
    <name evidence="1" type="ORF">MM239_09885</name>
</gene>